<evidence type="ECO:0000313" key="1">
    <source>
        <dbReference type="EMBL" id="BAB05973.1"/>
    </source>
</evidence>
<keyword evidence="2" id="KW-1185">Reference proteome</keyword>
<dbReference type="STRING" id="272558.gene:10728152"/>
<dbReference type="KEGG" id="bha:BH2254"/>
<name>Q9KAN3_HALH5</name>
<evidence type="ECO:0000313" key="2">
    <source>
        <dbReference type="Proteomes" id="UP000001258"/>
    </source>
</evidence>
<proteinExistence type="predicted"/>
<gene>
    <name evidence="1" type="ordered locus">BH2254</name>
</gene>
<dbReference type="AlphaFoldDB" id="Q9KAN3"/>
<accession>Q9KAN3</accession>
<sequence length="37" mass="4504">MKYGKKQKTIFYAELLYKWGVISKNQKDQLLKKIQNE</sequence>
<organism evidence="1 2">
    <name type="scientific">Halalkalibacterium halodurans (strain ATCC BAA-125 / DSM 18197 / FERM 7344 / JCM 9153 / C-125)</name>
    <name type="common">Bacillus halodurans</name>
    <dbReference type="NCBI Taxonomy" id="272558"/>
    <lineage>
        <taxon>Bacteria</taxon>
        <taxon>Bacillati</taxon>
        <taxon>Bacillota</taxon>
        <taxon>Bacilli</taxon>
        <taxon>Bacillales</taxon>
        <taxon>Bacillaceae</taxon>
        <taxon>Halalkalibacterium (ex Joshi et al. 2022)</taxon>
    </lineage>
</organism>
<protein>
    <submittedName>
        <fullName evidence="1">BH2254 protein</fullName>
    </submittedName>
</protein>
<dbReference type="EMBL" id="BA000004">
    <property type="protein sequence ID" value="BAB05973.1"/>
    <property type="molecule type" value="Genomic_DNA"/>
</dbReference>
<dbReference type="PIR" id="F83931">
    <property type="entry name" value="F83931"/>
</dbReference>
<dbReference type="Proteomes" id="UP000001258">
    <property type="component" value="Chromosome"/>
</dbReference>
<reference evidence="1 2" key="1">
    <citation type="journal article" date="2000" name="Nucleic Acids Res.">
        <title>Complete genome sequence of the alkaliphilic bacterium Bacillus halodurans and genomic sequence comparison with Bacillus subtilis.</title>
        <authorList>
            <person name="Takami H."/>
            <person name="Nakasone K."/>
            <person name="Takaki Y."/>
            <person name="Maeno G."/>
            <person name="Sasaki R."/>
            <person name="Masui N."/>
            <person name="Fuji F."/>
            <person name="Hirama C."/>
            <person name="Nakamura Y."/>
            <person name="Ogasawara N."/>
            <person name="Kuhara S."/>
            <person name="Horikoshi K."/>
        </authorList>
    </citation>
    <scope>NUCLEOTIDE SEQUENCE [LARGE SCALE GENOMIC DNA]</scope>
    <source>
        <strain evidence="2">ATCC BAA-125 / DSM 18197 / FERM 7344 / JCM 9153 / C-125</strain>
    </source>
</reference>
<dbReference type="HOGENOM" id="CLU_3340058_0_0_9"/>